<evidence type="ECO:0000313" key="3">
    <source>
        <dbReference type="EMBL" id="MEQ1409335.1"/>
    </source>
</evidence>
<evidence type="ECO:0000259" key="2">
    <source>
        <dbReference type="Pfam" id="PF05168"/>
    </source>
</evidence>
<dbReference type="Pfam" id="PF05168">
    <property type="entry name" value="HEPN"/>
    <property type="match status" value="1"/>
</dbReference>
<feature type="domain" description="HEPN" evidence="2">
    <location>
        <begin position="43"/>
        <end position="159"/>
    </location>
</feature>
<accession>A0ABV0MBX0</accession>
<sequence length="174" mass="19351">MAKNLSHPPKKKKTNKPRKEPVTPIGEEVRKHKARLEFSKSIIHLKEAQRLAAWEQAPNACVHSAYYAMYHCATAVILASGGVGKKLDAPESHTHVIEHFGKIIRNQQKDLEHLGMTLNRARTDRMISDYGLVEGVDNELAASTTEDATTFVQTCREVWALEPSSSLLGELEGP</sequence>
<gene>
    <name evidence="3" type="ORF">ABK249_30980</name>
</gene>
<reference evidence="3 4" key="1">
    <citation type="submission" date="2024-05" db="EMBL/GenBank/DDBJ databases">
        <title>Neorhizobium sp. Rsf11, a plant growth promoting and heavy metal resistant PAH-degrader.</title>
        <authorList>
            <person name="Golubev S.N."/>
            <person name="Muratova A.Y."/>
            <person name="Markelova M.I."/>
        </authorList>
    </citation>
    <scope>NUCLEOTIDE SEQUENCE [LARGE SCALE GENOMIC DNA]</scope>
    <source>
        <strain evidence="3 4">Rsf11</strain>
    </source>
</reference>
<organism evidence="3 4">
    <name type="scientific">Neorhizobium phenanthreniclasticum</name>
    <dbReference type="NCBI Taxonomy" id="3157917"/>
    <lineage>
        <taxon>Bacteria</taxon>
        <taxon>Pseudomonadati</taxon>
        <taxon>Pseudomonadota</taxon>
        <taxon>Alphaproteobacteria</taxon>
        <taxon>Hyphomicrobiales</taxon>
        <taxon>Rhizobiaceae</taxon>
        <taxon>Rhizobium/Agrobacterium group</taxon>
        <taxon>Neorhizobium</taxon>
    </lineage>
</organism>
<dbReference type="EMBL" id="JBEAAL010000040">
    <property type="protein sequence ID" value="MEQ1409335.1"/>
    <property type="molecule type" value="Genomic_DNA"/>
</dbReference>
<evidence type="ECO:0000256" key="1">
    <source>
        <dbReference type="SAM" id="MobiDB-lite"/>
    </source>
</evidence>
<dbReference type="InterPro" id="IPR007842">
    <property type="entry name" value="HEPN_dom"/>
</dbReference>
<evidence type="ECO:0000313" key="4">
    <source>
        <dbReference type="Proteomes" id="UP001496627"/>
    </source>
</evidence>
<dbReference type="RefSeq" id="WP_037155703.1">
    <property type="nucleotide sequence ID" value="NZ_JBEAAL010000040.1"/>
</dbReference>
<protein>
    <submittedName>
        <fullName evidence="3">HEPN domain-containing protein</fullName>
    </submittedName>
</protein>
<feature type="region of interest" description="Disordered" evidence="1">
    <location>
        <begin position="1"/>
        <end position="26"/>
    </location>
</feature>
<keyword evidence="4" id="KW-1185">Reference proteome</keyword>
<dbReference type="Proteomes" id="UP001496627">
    <property type="component" value="Unassembled WGS sequence"/>
</dbReference>
<proteinExistence type="predicted"/>
<name>A0ABV0MBX0_9HYPH</name>
<feature type="compositionally biased region" description="Basic and acidic residues" evidence="1">
    <location>
        <begin position="17"/>
        <end position="26"/>
    </location>
</feature>
<comment type="caution">
    <text evidence="3">The sequence shown here is derived from an EMBL/GenBank/DDBJ whole genome shotgun (WGS) entry which is preliminary data.</text>
</comment>
<dbReference type="Gene3D" id="1.20.120.330">
    <property type="entry name" value="Nucleotidyltransferases domain 2"/>
    <property type="match status" value="1"/>
</dbReference>